<dbReference type="AlphaFoldDB" id="A0A0F9C3X1"/>
<name>A0A0F9C3X1_9ZZZZ</name>
<reference evidence="1" key="1">
    <citation type="journal article" date="2015" name="Nature">
        <title>Complex archaea that bridge the gap between prokaryotes and eukaryotes.</title>
        <authorList>
            <person name="Spang A."/>
            <person name="Saw J.H."/>
            <person name="Jorgensen S.L."/>
            <person name="Zaremba-Niedzwiedzka K."/>
            <person name="Martijn J."/>
            <person name="Lind A.E."/>
            <person name="van Eijk R."/>
            <person name="Schleper C."/>
            <person name="Guy L."/>
            <person name="Ettema T.J."/>
        </authorList>
    </citation>
    <scope>NUCLEOTIDE SEQUENCE</scope>
</reference>
<evidence type="ECO:0000313" key="1">
    <source>
        <dbReference type="EMBL" id="KKL28905.1"/>
    </source>
</evidence>
<sequence length="90" mass="10759">MKPLKKLLLDNEKLVHSRMQKVESHVQRQMDNWIQNTVLLIDCDVPFKYKRQKMYQSLKGARVDLIYYPDTEQVAGFDFEVMNVIKINRS</sequence>
<gene>
    <name evidence="1" type="ORF">LCGC14_2370480</name>
</gene>
<accession>A0A0F9C3X1</accession>
<dbReference type="EMBL" id="LAZR01034930">
    <property type="protein sequence ID" value="KKL28905.1"/>
    <property type="molecule type" value="Genomic_DNA"/>
</dbReference>
<organism evidence="1">
    <name type="scientific">marine sediment metagenome</name>
    <dbReference type="NCBI Taxonomy" id="412755"/>
    <lineage>
        <taxon>unclassified sequences</taxon>
        <taxon>metagenomes</taxon>
        <taxon>ecological metagenomes</taxon>
    </lineage>
</organism>
<proteinExistence type="predicted"/>
<protein>
    <submittedName>
        <fullName evidence="1">Uncharacterized protein</fullName>
    </submittedName>
</protein>
<comment type="caution">
    <text evidence="1">The sequence shown here is derived from an EMBL/GenBank/DDBJ whole genome shotgun (WGS) entry which is preliminary data.</text>
</comment>